<name>A0A1E3W223_9HYPH</name>
<proteinExistence type="inferred from homology"/>
<organism evidence="3 4">
    <name type="scientific">Methyloceanibacter methanicus</name>
    <dbReference type="NCBI Taxonomy" id="1774968"/>
    <lineage>
        <taxon>Bacteria</taxon>
        <taxon>Pseudomonadati</taxon>
        <taxon>Pseudomonadota</taxon>
        <taxon>Alphaproteobacteria</taxon>
        <taxon>Hyphomicrobiales</taxon>
        <taxon>Hyphomicrobiaceae</taxon>
        <taxon>Methyloceanibacter</taxon>
    </lineage>
</organism>
<evidence type="ECO:0000256" key="1">
    <source>
        <dbReference type="ARBA" id="ARBA00006817"/>
    </source>
</evidence>
<dbReference type="AlphaFoldDB" id="A0A1E3W223"/>
<dbReference type="OrthoDB" id="9805228at2"/>
<dbReference type="RefSeq" id="WP_069437127.1">
    <property type="nucleotide sequence ID" value="NZ_LPWG01000011.1"/>
</dbReference>
<keyword evidence="4" id="KW-1185">Reference proteome</keyword>
<sequence length="148" mass="16866">MSANASLAAKPSLTLKRHLNAPPEKVYDAWTDPEKIVKWFGPDSGEVRHAETDVRVGGRYAVCFFTEDGEEHNVSGIYRDVIPGEKLAFTWAWRTMPERESFLTVLITPDGDGTLLTLIHEQFFDEEARDRHREGWTGCLDKLERFVA</sequence>
<evidence type="ECO:0000259" key="2">
    <source>
        <dbReference type="Pfam" id="PF08327"/>
    </source>
</evidence>
<dbReference type="Proteomes" id="UP000094501">
    <property type="component" value="Unassembled WGS sequence"/>
</dbReference>
<dbReference type="STRING" id="1774968.AUC68_04005"/>
<dbReference type="Gene3D" id="3.30.530.20">
    <property type="match status" value="1"/>
</dbReference>
<dbReference type="EMBL" id="LPWG01000011">
    <property type="protein sequence ID" value="ODR99186.1"/>
    <property type="molecule type" value="Genomic_DNA"/>
</dbReference>
<comment type="caution">
    <text evidence="3">The sequence shown here is derived from an EMBL/GenBank/DDBJ whole genome shotgun (WGS) entry which is preliminary data.</text>
</comment>
<evidence type="ECO:0000313" key="3">
    <source>
        <dbReference type="EMBL" id="ODR99186.1"/>
    </source>
</evidence>
<protein>
    <submittedName>
        <fullName evidence="3">ATPase</fullName>
    </submittedName>
</protein>
<reference evidence="3 4" key="1">
    <citation type="journal article" date="2016" name="Environ. Microbiol.">
        <title>New Methyloceanibacter diversity from North Sea sediments includes methanotroph containing solely the soluble methane monooxygenase.</title>
        <authorList>
            <person name="Vekeman B."/>
            <person name="Kerckhof F.M."/>
            <person name="Cremers G."/>
            <person name="de Vos P."/>
            <person name="Vandamme P."/>
            <person name="Boon N."/>
            <person name="Op den Camp H.J."/>
            <person name="Heylen K."/>
        </authorList>
    </citation>
    <scope>NUCLEOTIDE SEQUENCE [LARGE SCALE GENOMIC DNA]</scope>
    <source>
        <strain evidence="3 4">R-67174</strain>
    </source>
</reference>
<comment type="similarity">
    <text evidence="1">Belongs to the AHA1 family.</text>
</comment>
<gene>
    <name evidence="3" type="ORF">AUC68_04005</name>
</gene>
<dbReference type="Pfam" id="PF08327">
    <property type="entry name" value="AHSA1"/>
    <property type="match status" value="1"/>
</dbReference>
<dbReference type="InterPro" id="IPR023393">
    <property type="entry name" value="START-like_dom_sf"/>
</dbReference>
<accession>A0A1E3W223</accession>
<feature type="domain" description="Activator of Hsp90 ATPase homologue 1/2-like C-terminal" evidence="2">
    <location>
        <begin position="20"/>
        <end position="147"/>
    </location>
</feature>
<dbReference type="SUPFAM" id="SSF55961">
    <property type="entry name" value="Bet v1-like"/>
    <property type="match status" value="1"/>
</dbReference>
<dbReference type="CDD" id="cd07814">
    <property type="entry name" value="SRPBCC_CalC_Aha1-like"/>
    <property type="match status" value="1"/>
</dbReference>
<evidence type="ECO:0000313" key="4">
    <source>
        <dbReference type="Proteomes" id="UP000094501"/>
    </source>
</evidence>
<dbReference type="InterPro" id="IPR013538">
    <property type="entry name" value="ASHA1/2-like_C"/>
</dbReference>